<organism evidence="1 2">
    <name type="scientific">Trichonephila inaurata madagascariensis</name>
    <dbReference type="NCBI Taxonomy" id="2747483"/>
    <lineage>
        <taxon>Eukaryota</taxon>
        <taxon>Metazoa</taxon>
        <taxon>Ecdysozoa</taxon>
        <taxon>Arthropoda</taxon>
        <taxon>Chelicerata</taxon>
        <taxon>Arachnida</taxon>
        <taxon>Araneae</taxon>
        <taxon>Araneomorphae</taxon>
        <taxon>Entelegynae</taxon>
        <taxon>Araneoidea</taxon>
        <taxon>Nephilidae</taxon>
        <taxon>Trichonephila</taxon>
        <taxon>Trichonephila inaurata</taxon>
    </lineage>
</organism>
<keyword evidence="1" id="KW-0695">RNA-directed DNA polymerase</keyword>
<protein>
    <submittedName>
        <fullName evidence="1">RNA-directed DNA polymerase from mobile element jockey</fullName>
    </submittedName>
</protein>
<evidence type="ECO:0000313" key="1">
    <source>
        <dbReference type="EMBL" id="GFS52088.1"/>
    </source>
</evidence>
<reference evidence="1" key="1">
    <citation type="submission" date="2020-08" db="EMBL/GenBank/DDBJ databases">
        <title>Multicomponent nature underlies the extraordinary mechanical properties of spider dragline silk.</title>
        <authorList>
            <person name="Kono N."/>
            <person name="Nakamura H."/>
            <person name="Mori M."/>
            <person name="Yoshida Y."/>
            <person name="Ohtoshi R."/>
            <person name="Malay A.D."/>
            <person name="Moran D.A.P."/>
            <person name="Tomita M."/>
            <person name="Numata K."/>
            <person name="Arakawa K."/>
        </authorList>
    </citation>
    <scope>NUCLEOTIDE SEQUENCE</scope>
</reference>
<sequence>MYLCVCDNFTLPEAKTTDDIDTQVAAFTERLHQPYNNASRPLKNNDTFYISRDLNQLFKERNRARKTWQYTRSPADKNILNNLQKQIKKIITKFEQKQWDESLACLEAEYGTLWSAARELRKKTPPIPALKGPAKIAYSDTDKSGIIADSLQNQFKLNDITNDTDRAITHVVHTYLENENNFTNISPTPPPLPSEIIDYIKNTNVKKSSGDGLHL</sequence>
<comment type="caution">
    <text evidence="1">The sequence shown here is derived from an EMBL/GenBank/DDBJ whole genome shotgun (WGS) entry which is preliminary data.</text>
</comment>
<dbReference type="AlphaFoldDB" id="A0A8X6MFQ4"/>
<dbReference type="Proteomes" id="UP000886998">
    <property type="component" value="Unassembled WGS sequence"/>
</dbReference>
<gene>
    <name evidence="1" type="primary">jockeypol_352</name>
    <name evidence="1" type="ORF">TNIN_157661</name>
</gene>
<keyword evidence="1" id="KW-0808">Transferase</keyword>
<dbReference type="OrthoDB" id="6466884at2759"/>
<keyword evidence="2" id="KW-1185">Reference proteome</keyword>
<keyword evidence="1" id="KW-0548">Nucleotidyltransferase</keyword>
<name>A0A8X6MFQ4_9ARAC</name>
<proteinExistence type="predicted"/>
<evidence type="ECO:0000313" key="2">
    <source>
        <dbReference type="Proteomes" id="UP000886998"/>
    </source>
</evidence>
<accession>A0A8X6MFQ4</accession>
<dbReference type="GO" id="GO:0003964">
    <property type="term" value="F:RNA-directed DNA polymerase activity"/>
    <property type="evidence" value="ECO:0007669"/>
    <property type="project" value="UniProtKB-KW"/>
</dbReference>
<dbReference type="EMBL" id="BMAV01026637">
    <property type="protein sequence ID" value="GFS52088.1"/>
    <property type="molecule type" value="Genomic_DNA"/>
</dbReference>